<dbReference type="EMBL" id="CM041546">
    <property type="protein sequence ID" value="KAI3360879.1"/>
    <property type="molecule type" value="Genomic_DNA"/>
</dbReference>
<protein>
    <submittedName>
        <fullName evidence="1">Uncharacterized protein</fullName>
    </submittedName>
</protein>
<comment type="caution">
    <text evidence="1">The sequence shown here is derived from an EMBL/GenBank/DDBJ whole genome shotgun (WGS) entry which is preliminary data.</text>
</comment>
<proteinExistence type="predicted"/>
<keyword evidence="2" id="KW-1185">Reference proteome</keyword>
<reference evidence="1" key="1">
    <citation type="submission" date="2022-04" db="EMBL/GenBank/DDBJ databases">
        <title>Jade perch genome.</title>
        <authorList>
            <person name="Chao B."/>
        </authorList>
    </citation>
    <scope>NUCLEOTIDE SEQUENCE</scope>
    <source>
        <strain evidence="1">CB-2022</strain>
    </source>
</reference>
<organism evidence="1 2">
    <name type="scientific">Scortum barcoo</name>
    <name type="common">barcoo grunter</name>
    <dbReference type="NCBI Taxonomy" id="214431"/>
    <lineage>
        <taxon>Eukaryota</taxon>
        <taxon>Metazoa</taxon>
        <taxon>Chordata</taxon>
        <taxon>Craniata</taxon>
        <taxon>Vertebrata</taxon>
        <taxon>Euteleostomi</taxon>
        <taxon>Actinopterygii</taxon>
        <taxon>Neopterygii</taxon>
        <taxon>Teleostei</taxon>
        <taxon>Neoteleostei</taxon>
        <taxon>Acanthomorphata</taxon>
        <taxon>Eupercaria</taxon>
        <taxon>Centrarchiformes</taxon>
        <taxon>Terapontoidei</taxon>
        <taxon>Terapontidae</taxon>
        <taxon>Scortum</taxon>
    </lineage>
</organism>
<evidence type="ECO:0000313" key="1">
    <source>
        <dbReference type="EMBL" id="KAI3360879.1"/>
    </source>
</evidence>
<sequence>NKSKCFVCLQLQPLFLLSVSDLLLALCWLIGAALFSQRCNSLNTHCYHLHTVEQILYMASFFYTLNYTWNLYRGIREKFYSCINGNPVQVNTHQQTSKLVHTFFYSKVQQWRFSNRVNTTSKITALLSGLFPVMFMAPVFIQGNISQCQANFSEPYRCLLINTGAMYLTSEHQQPIRVCRLLHAYRLATFLATFFLTLLSIIVLVVKARHIYRRVVTSNGYLGNQQRASFRMMDRRMLLYPLIFVLCWGPAVSLAFLRVVKPSAAQGEAGGVLYISQAFTSASQGFLNCLVYGWTRAHLRQAGRRVLSRDVDTQTPLLRSQKERSYQTLRTVG</sequence>
<dbReference type="Proteomes" id="UP000831701">
    <property type="component" value="Chromosome 16"/>
</dbReference>
<feature type="non-terminal residue" evidence="1">
    <location>
        <position position="1"/>
    </location>
</feature>
<evidence type="ECO:0000313" key="2">
    <source>
        <dbReference type="Proteomes" id="UP000831701"/>
    </source>
</evidence>
<gene>
    <name evidence="1" type="ORF">L3Q82_012898</name>
</gene>
<name>A0ACB8VZM0_9TELE</name>
<accession>A0ACB8VZM0</accession>